<dbReference type="Proteomes" id="UP000242913">
    <property type="component" value="Unassembled WGS sequence"/>
</dbReference>
<feature type="compositionally biased region" description="Polar residues" evidence="2">
    <location>
        <begin position="316"/>
        <end position="327"/>
    </location>
</feature>
<dbReference type="OrthoDB" id="5857492at2759"/>
<reference evidence="3 4" key="1">
    <citation type="submission" date="2015-12" db="EMBL/GenBank/DDBJ databases">
        <title>Draft genome of the nematode, Onchocerca flexuosa.</title>
        <authorList>
            <person name="Mitreva M."/>
        </authorList>
    </citation>
    <scope>NUCLEOTIDE SEQUENCE [LARGE SCALE GENOMIC DNA]</scope>
    <source>
        <strain evidence="3">Red Deer</strain>
    </source>
</reference>
<feature type="compositionally biased region" description="Polar residues" evidence="2">
    <location>
        <begin position="284"/>
        <end position="297"/>
    </location>
</feature>
<dbReference type="EMBL" id="KZ270025">
    <property type="protein sequence ID" value="OZC07697.1"/>
    <property type="molecule type" value="Genomic_DNA"/>
</dbReference>
<feature type="coiled-coil region" evidence="1">
    <location>
        <begin position="133"/>
        <end position="160"/>
    </location>
</feature>
<organism evidence="3 4">
    <name type="scientific">Onchocerca flexuosa</name>
    <dbReference type="NCBI Taxonomy" id="387005"/>
    <lineage>
        <taxon>Eukaryota</taxon>
        <taxon>Metazoa</taxon>
        <taxon>Ecdysozoa</taxon>
        <taxon>Nematoda</taxon>
        <taxon>Chromadorea</taxon>
        <taxon>Rhabditida</taxon>
        <taxon>Spirurina</taxon>
        <taxon>Spiruromorpha</taxon>
        <taxon>Filarioidea</taxon>
        <taxon>Onchocercidae</taxon>
        <taxon>Onchocerca</taxon>
    </lineage>
</organism>
<dbReference type="AlphaFoldDB" id="A0A238BQQ2"/>
<evidence type="ECO:0000313" key="3">
    <source>
        <dbReference type="EMBL" id="OZC07697.1"/>
    </source>
</evidence>
<keyword evidence="1" id="KW-0175">Coiled coil</keyword>
<keyword evidence="4" id="KW-1185">Reference proteome</keyword>
<feature type="non-terminal residue" evidence="3">
    <location>
        <position position="1"/>
    </location>
</feature>
<evidence type="ECO:0000313" key="4">
    <source>
        <dbReference type="Proteomes" id="UP000242913"/>
    </source>
</evidence>
<evidence type="ECO:0000256" key="1">
    <source>
        <dbReference type="SAM" id="Coils"/>
    </source>
</evidence>
<accession>A0A238BQQ2</accession>
<sequence length="364" mass="41963">DNNLTEAIRVANETLAKIERQEKNFYKRYKRFGNDFLNDFISMSKEREGIISQQFMKRFDRLISDVNVRLKILEAKINVLPKSHSSQATVAYKNTSGVGRFSTLKVVDENPSSDASSSTIDLSSIKQGDSTQLAKIDMELMQLEENVSKIEMRIQEDAEAEEIGIEFPMADIINYMTAIKVSVRKRRMLTKQLHQIVLNDEKFEKEAQLLTEDFVVWTKKEREDLLTKMAQLEESLNKLQQFLLVYCDEFNKYYPLMADFSLLKCLVSQFLDKYEINISTTSTEKSMPSFSSFQPIQKETDSEDLTDEAKSVIFRRSQNSLEKQASKSLAKHEISSNGKKSQKYESQTDIHTALEKIGVEKTQN</sequence>
<protein>
    <submittedName>
        <fullName evidence="3">Uncharacterized protein</fullName>
    </submittedName>
</protein>
<evidence type="ECO:0000256" key="2">
    <source>
        <dbReference type="SAM" id="MobiDB-lite"/>
    </source>
</evidence>
<proteinExistence type="predicted"/>
<feature type="region of interest" description="Disordered" evidence="2">
    <location>
        <begin position="284"/>
        <end position="347"/>
    </location>
</feature>
<gene>
    <name evidence="3" type="ORF">X798_05333</name>
</gene>
<name>A0A238BQQ2_9BILA</name>